<dbReference type="PANTHER" id="PTHR23502">
    <property type="entry name" value="MAJOR FACILITATOR SUPERFAMILY"/>
    <property type="match status" value="1"/>
</dbReference>
<evidence type="ECO:0000256" key="5">
    <source>
        <dbReference type="SAM" id="Phobius"/>
    </source>
</evidence>
<organism evidence="6 7">
    <name type="scientific">Armillaria luteobubalina</name>
    <dbReference type="NCBI Taxonomy" id="153913"/>
    <lineage>
        <taxon>Eukaryota</taxon>
        <taxon>Fungi</taxon>
        <taxon>Dikarya</taxon>
        <taxon>Basidiomycota</taxon>
        <taxon>Agaricomycotina</taxon>
        <taxon>Agaricomycetes</taxon>
        <taxon>Agaricomycetidae</taxon>
        <taxon>Agaricales</taxon>
        <taxon>Marasmiineae</taxon>
        <taxon>Physalacriaceae</taxon>
        <taxon>Armillaria</taxon>
    </lineage>
</organism>
<evidence type="ECO:0000256" key="1">
    <source>
        <dbReference type="ARBA" id="ARBA00004141"/>
    </source>
</evidence>
<dbReference type="Pfam" id="PF07690">
    <property type="entry name" value="MFS_1"/>
    <property type="match status" value="1"/>
</dbReference>
<dbReference type="GO" id="GO:0022857">
    <property type="term" value="F:transmembrane transporter activity"/>
    <property type="evidence" value="ECO:0007669"/>
    <property type="project" value="InterPro"/>
</dbReference>
<evidence type="ECO:0000256" key="4">
    <source>
        <dbReference type="ARBA" id="ARBA00023136"/>
    </source>
</evidence>
<dbReference type="EMBL" id="JAUEPU010000065">
    <property type="protein sequence ID" value="KAK0482821.1"/>
    <property type="molecule type" value="Genomic_DNA"/>
</dbReference>
<name>A0AA39PEQ4_9AGAR</name>
<proteinExistence type="predicted"/>
<feature type="transmembrane region" description="Helical" evidence="5">
    <location>
        <begin position="7"/>
        <end position="26"/>
    </location>
</feature>
<evidence type="ECO:0000256" key="3">
    <source>
        <dbReference type="ARBA" id="ARBA00022989"/>
    </source>
</evidence>
<feature type="transmembrane region" description="Helical" evidence="5">
    <location>
        <begin position="154"/>
        <end position="174"/>
    </location>
</feature>
<evidence type="ECO:0000313" key="7">
    <source>
        <dbReference type="Proteomes" id="UP001175228"/>
    </source>
</evidence>
<keyword evidence="3 5" id="KW-1133">Transmembrane helix</keyword>
<evidence type="ECO:0000313" key="6">
    <source>
        <dbReference type="EMBL" id="KAK0482821.1"/>
    </source>
</evidence>
<gene>
    <name evidence="6" type="ORF">EDD18DRAFT_1020916</name>
</gene>
<dbReference type="PANTHER" id="PTHR23502:SF5">
    <property type="entry name" value="QUINIDINE RESISTANCE PROTEIN 3"/>
    <property type="match status" value="1"/>
</dbReference>
<feature type="transmembrane region" description="Helical" evidence="5">
    <location>
        <begin position="122"/>
        <end position="142"/>
    </location>
</feature>
<comment type="caution">
    <text evidence="6">The sequence shown here is derived from an EMBL/GenBank/DDBJ whole genome shotgun (WGS) entry which is preliminary data.</text>
</comment>
<dbReference type="Gene3D" id="1.20.1250.20">
    <property type="entry name" value="MFS general substrate transporter like domains"/>
    <property type="match status" value="1"/>
</dbReference>
<reference evidence="6" key="1">
    <citation type="submission" date="2023-06" db="EMBL/GenBank/DDBJ databases">
        <authorList>
            <consortium name="Lawrence Berkeley National Laboratory"/>
            <person name="Ahrendt S."/>
            <person name="Sahu N."/>
            <person name="Indic B."/>
            <person name="Wong-Bajracharya J."/>
            <person name="Merenyi Z."/>
            <person name="Ke H.-M."/>
            <person name="Monk M."/>
            <person name="Kocsube S."/>
            <person name="Drula E."/>
            <person name="Lipzen A."/>
            <person name="Balint B."/>
            <person name="Henrissat B."/>
            <person name="Andreopoulos B."/>
            <person name="Martin F.M."/>
            <person name="Harder C.B."/>
            <person name="Rigling D."/>
            <person name="Ford K.L."/>
            <person name="Foster G.D."/>
            <person name="Pangilinan J."/>
            <person name="Papanicolaou A."/>
            <person name="Barry K."/>
            <person name="LaButti K."/>
            <person name="Viragh M."/>
            <person name="Koriabine M."/>
            <person name="Yan M."/>
            <person name="Riley R."/>
            <person name="Champramary S."/>
            <person name="Plett K.L."/>
            <person name="Tsai I.J."/>
            <person name="Slot J."/>
            <person name="Sipos G."/>
            <person name="Plett J."/>
            <person name="Nagy L.G."/>
            <person name="Grigoriev I.V."/>
        </authorList>
    </citation>
    <scope>NUCLEOTIDE SEQUENCE</scope>
    <source>
        <strain evidence="6">HWK02</strain>
    </source>
</reference>
<dbReference type="AlphaFoldDB" id="A0AA39PEQ4"/>
<feature type="transmembrane region" description="Helical" evidence="5">
    <location>
        <begin position="226"/>
        <end position="247"/>
    </location>
</feature>
<feature type="non-terminal residue" evidence="6">
    <location>
        <position position="284"/>
    </location>
</feature>
<dbReference type="InterPro" id="IPR036259">
    <property type="entry name" value="MFS_trans_sf"/>
</dbReference>
<accession>A0AA39PEQ4</accession>
<evidence type="ECO:0000256" key="2">
    <source>
        <dbReference type="ARBA" id="ARBA00022692"/>
    </source>
</evidence>
<comment type="subcellular location">
    <subcellularLocation>
        <location evidence="1">Membrane</location>
        <topology evidence="1">Multi-pass membrane protein</topology>
    </subcellularLocation>
</comment>
<feature type="transmembrane region" description="Helical" evidence="5">
    <location>
        <begin position="32"/>
        <end position="50"/>
    </location>
</feature>
<keyword evidence="4 5" id="KW-0472">Membrane</keyword>
<sequence length="284" mass="31451">MGIYYISPLLGSSLGPVFGGILTTAFSWHAPFWFLAILAGTAFLCFLSLFKDSFWQERSSPSFERMSGRLEKGRNPIATVDIEKHESAPQADSLTLPPIKLILKDIAPIETLWLVIWRWNNLILLLASGILFSYCFTMVYTTSRTLANVYGYDALYTGLMLLFFGLGSIAGSIFGGRSSDHGLAILTTVKGGVLSMNNKIRIFIIFPYMRLSSTLHGLWLSYFRRWVRVGAGATCAHFGGVFAIYIFSSKLTYLVDGSTSAVTYNSLFHKNSAFIAVEIAVPVQ</sequence>
<dbReference type="SUPFAM" id="SSF103473">
    <property type="entry name" value="MFS general substrate transporter"/>
    <property type="match status" value="1"/>
</dbReference>
<dbReference type="InterPro" id="IPR011701">
    <property type="entry name" value="MFS"/>
</dbReference>
<dbReference type="GO" id="GO:0005886">
    <property type="term" value="C:plasma membrane"/>
    <property type="evidence" value="ECO:0007669"/>
    <property type="project" value="TreeGrafter"/>
</dbReference>
<protein>
    <submittedName>
        <fullName evidence="6">Major facilitator superfamily domain-containing protein</fullName>
    </submittedName>
</protein>
<keyword evidence="7" id="KW-1185">Reference proteome</keyword>
<keyword evidence="2 5" id="KW-0812">Transmembrane</keyword>
<dbReference type="Proteomes" id="UP001175228">
    <property type="component" value="Unassembled WGS sequence"/>
</dbReference>